<evidence type="ECO:0000256" key="5">
    <source>
        <dbReference type="ARBA" id="ARBA00022825"/>
    </source>
</evidence>
<reference evidence="11" key="1">
    <citation type="submission" date="2013-02" db="EMBL/GenBank/DDBJ databases">
        <authorList>
            <person name="Hughes D."/>
        </authorList>
    </citation>
    <scope>NUCLEOTIDE SEQUENCE</scope>
    <source>
        <strain>Durham</strain>
        <strain evidence="11">NC isolate 2 -- Noor lab</strain>
    </source>
</reference>
<dbReference type="STRING" id="36166.T1GJP0"/>
<dbReference type="InterPro" id="IPR050430">
    <property type="entry name" value="Peptidase_S1"/>
</dbReference>
<dbReference type="CDD" id="cd00190">
    <property type="entry name" value="Tryp_SPc"/>
    <property type="match status" value="2"/>
</dbReference>
<dbReference type="EnsemblMetazoa" id="MESCA003690-RA">
    <property type="protein sequence ID" value="MESCA003690-PA"/>
    <property type="gene ID" value="MESCA003690"/>
</dbReference>
<dbReference type="EMBL" id="CAQQ02030520">
    <property type="status" value="NOT_ANNOTATED_CDS"/>
    <property type="molecule type" value="Genomic_DNA"/>
</dbReference>
<evidence type="ECO:0000256" key="3">
    <source>
        <dbReference type="ARBA" id="ARBA00022670"/>
    </source>
</evidence>
<evidence type="ECO:0000256" key="1">
    <source>
        <dbReference type="ARBA" id="ARBA00004239"/>
    </source>
</evidence>
<proteinExistence type="inferred from homology"/>
<sequence>MKSIITILLLACATIAFSSKIGPPKGRIVNGVEAKVGQAPYIVSISEDGESYYHSCGGSIIDKEWILTAGHCLIESGKVRVFIYAGITDNSNRTGGQDYAIIHPKYPNDALLLPTILLCCTWRNHWNSINWKIVWMGKTDLNQPSPDIMQTVESDILEYEEFCRGDSGGPFVKEPPNGVTQLVGITSWAYTCGKDNYPSAHTKVASHDQQLSACNGDSGGPFVKEDKNGVTVQVGVTSWVYTPCGEHNFPSAYTKVSAFIEWIAEAKAEYYKNIKFCNSFTFSLKAVPQKGRIVNGVNAVEGQAPFIVSLSCDDDPTFYHNCGGSIIDKEWILTGAHCLSSSGKQKLRRNCFVAFRETIKIQQIGQVYSSAISRRILYCHYCGGSIISKQWILTAAHCLTGSGPVRRAVFAGITNVADRAKGQEVIANYAYAHEKYSGGVGPYDIGLLHLETPLVFNDIVKPIALPYKSEIVEGEASLYGWGQTNSSLPSPDPLQRVDTKVIEFKECKAALPSGANIHESNVCSSSLNSKVSACNGDSGGPFVKEDKNGVIQQIGIVSWGYVPCGEANLPSVYTRVSSYTEWIVQPIALPYETEVVEGKGSLYGWGRTNSSLPVPEPLQRVDTNIMQFKECKAALPSSAPIHEVNVCSSSLNAQVSACNGDSGGPFVKEDKNGVTQQV</sequence>
<organism evidence="10 11">
    <name type="scientific">Megaselia scalaris</name>
    <name type="common">Humpbacked fly</name>
    <name type="synonym">Phora scalaris</name>
    <dbReference type="NCBI Taxonomy" id="36166"/>
    <lineage>
        <taxon>Eukaryota</taxon>
        <taxon>Metazoa</taxon>
        <taxon>Ecdysozoa</taxon>
        <taxon>Arthropoda</taxon>
        <taxon>Hexapoda</taxon>
        <taxon>Insecta</taxon>
        <taxon>Pterygota</taxon>
        <taxon>Neoptera</taxon>
        <taxon>Endopterygota</taxon>
        <taxon>Diptera</taxon>
        <taxon>Brachycera</taxon>
        <taxon>Muscomorpha</taxon>
        <taxon>Platypezoidea</taxon>
        <taxon>Phoridae</taxon>
        <taxon>Megaseliini</taxon>
        <taxon>Megaselia</taxon>
    </lineage>
</organism>
<dbReference type="GO" id="GO:0005576">
    <property type="term" value="C:extracellular region"/>
    <property type="evidence" value="ECO:0007669"/>
    <property type="project" value="UniProtKB-SubCell"/>
</dbReference>
<dbReference type="EMBL" id="CAQQ02030518">
    <property type="status" value="NOT_ANNOTATED_CDS"/>
    <property type="molecule type" value="Genomic_DNA"/>
</dbReference>
<reference evidence="10" key="2">
    <citation type="submission" date="2015-06" db="UniProtKB">
        <authorList>
            <consortium name="EnsemblMetazoa"/>
        </authorList>
    </citation>
    <scope>IDENTIFICATION</scope>
</reference>
<dbReference type="SUPFAM" id="SSF50494">
    <property type="entry name" value="Trypsin-like serine proteases"/>
    <property type="match status" value="5"/>
</dbReference>
<dbReference type="AlphaFoldDB" id="T1GJP0"/>
<feature type="signal peptide" evidence="8">
    <location>
        <begin position="1"/>
        <end position="18"/>
    </location>
</feature>
<keyword evidence="11" id="KW-1185">Reference proteome</keyword>
<dbReference type="PANTHER" id="PTHR24276:SF95">
    <property type="entry name" value="PEPTIDASE S1 DOMAIN-CONTAINING PROTEIN"/>
    <property type="match status" value="1"/>
</dbReference>
<dbReference type="PROSITE" id="PS50240">
    <property type="entry name" value="TRYPSIN_DOM"/>
    <property type="match status" value="2"/>
</dbReference>
<dbReference type="GO" id="GO:0006508">
    <property type="term" value="P:proteolysis"/>
    <property type="evidence" value="ECO:0007669"/>
    <property type="project" value="UniProtKB-KW"/>
</dbReference>
<evidence type="ECO:0000256" key="2">
    <source>
        <dbReference type="ARBA" id="ARBA00007664"/>
    </source>
</evidence>
<comment type="similarity">
    <text evidence="2">Belongs to the peptidase S1 family.</text>
</comment>
<dbReference type="FunFam" id="2.40.10.10:FF:000068">
    <property type="entry name" value="transmembrane protease serine 2"/>
    <property type="match status" value="1"/>
</dbReference>
<dbReference type="InterPro" id="IPR001254">
    <property type="entry name" value="Trypsin_dom"/>
</dbReference>
<keyword evidence="5 7" id="KW-0720">Serine protease</keyword>
<name>T1GJP0_MEGSC</name>
<evidence type="ECO:0000259" key="9">
    <source>
        <dbReference type="PROSITE" id="PS50240"/>
    </source>
</evidence>
<feature type="domain" description="Peptidase S1" evidence="9">
    <location>
        <begin position="293"/>
        <end position="588"/>
    </location>
</feature>
<evidence type="ECO:0000256" key="7">
    <source>
        <dbReference type="RuleBase" id="RU363034"/>
    </source>
</evidence>
<dbReference type="HOGENOM" id="CLU_353466_0_0_1"/>
<feature type="domain" description="Peptidase S1" evidence="9">
    <location>
        <begin position="28"/>
        <end position="268"/>
    </location>
</feature>
<dbReference type="FunFam" id="2.40.10.10:FF:000036">
    <property type="entry name" value="Trypsin beta"/>
    <property type="match status" value="1"/>
</dbReference>
<accession>T1GJP0</accession>
<dbReference type="PANTHER" id="PTHR24276">
    <property type="entry name" value="POLYSERASE-RELATED"/>
    <property type="match status" value="1"/>
</dbReference>
<keyword evidence="6" id="KW-1015">Disulfide bond</keyword>
<dbReference type="InterPro" id="IPR033116">
    <property type="entry name" value="TRYPSIN_SER"/>
</dbReference>
<dbReference type="PROSITE" id="PS00134">
    <property type="entry name" value="TRYPSIN_HIS"/>
    <property type="match status" value="2"/>
</dbReference>
<feature type="chain" id="PRO_5004588340" description="Peptidase S1 domain-containing protein" evidence="8">
    <location>
        <begin position="19"/>
        <end position="678"/>
    </location>
</feature>
<dbReference type="Gene3D" id="2.40.10.10">
    <property type="entry name" value="Trypsin-like serine proteases"/>
    <property type="match status" value="8"/>
</dbReference>
<dbReference type="EMBL" id="CAQQ02030519">
    <property type="status" value="NOT_ANNOTATED_CDS"/>
    <property type="molecule type" value="Genomic_DNA"/>
</dbReference>
<dbReference type="EMBL" id="CAQQ02030526">
    <property type="status" value="NOT_ANNOTATED_CDS"/>
    <property type="molecule type" value="Genomic_DNA"/>
</dbReference>
<dbReference type="Proteomes" id="UP000015102">
    <property type="component" value="Unassembled WGS sequence"/>
</dbReference>
<dbReference type="PRINTS" id="PR00722">
    <property type="entry name" value="CHYMOTRYPSIN"/>
</dbReference>
<evidence type="ECO:0000256" key="6">
    <source>
        <dbReference type="ARBA" id="ARBA00023157"/>
    </source>
</evidence>
<dbReference type="EMBL" id="CAQQ02030523">
    <property type="status" value="NOT_ANNOTATED_CDS"/>
    <property type="molecule type" value="Genomic_DNA"/>
</dbReference>
<evidence type="ECO:0000256" key="4">
    <source>
        <dbReference type="ARBA" id="ARBA00022801"/>
    </source>
</evidence>
<dbReference type="InterPro" id="IPR009003">
    <property type="entry name" value="Peptidase_S1_PA"/>
</dbReference>
<dbReference type="SMART" id="SM00020">
    <property type="entry name" value="Tryp_SPc"/>
    <property type="match status" value="2"/>
</dbReference>
<dbReference type="GO" id="GO:0004252">
    <property type="term" value="F:serine-type endopeptidase activity"/>
    <property type="evidence" value="ECO:0007669"/>
    <property type="project" value="InterPro"/>
</dbReference>
<dbReference type="EMBL" id="CAQQ02030521">
    <property type="status" value="NOT_ANNOTATED_CDS"/>
    <property type="molecule type" value="Genomic_DNA"/>
</dbReference>
<dbReference type="EMBL" id="CAQQ02030524">
    <property type="status" value="NOT_ANNOTATED_CDS"/>
    <property type="molecule type" value="Genomic_DNA"/>
</dbReference>
<dbReference type="InterPro" id="IPR043504">
    <property type="entry name" value="Peptidase_S1_PA_chymotrypsin"/>
</dbReference>
<evidence type="ECO:0000256" key="8">
    <source>
        <dbReference type="SAM" id="SignalP"/>
    </source>
</evidence>
<keyword evidence="4 7" id="KW-0378">Hydrolase</keyword>
<dbReference type="InterPro" id="IPR018114">
    <property type="entry name" value="TRYPSIN_HIS"/>
</dbReference>
<evidence type="ECO:0000313" key="11">
    <source>
        <dbReference type="Proteomes" id="UP000015102"/>
    </source>
</evidence>
<protein>
    <recommendedName>
        <fullName evidence="9">Peptidase S1 domain-containing protein</fullName>
    </recommendedName>
</protein>
<dbReference type="InterPro" id="IPR001314">
    <property type="entry name" value="Peptidase_S1A"/>
</dbReference>
<dbReference type="Pfam" id="PF00089">
    <property type="entry name" value="Trypsin"/>
    <property type="match status" value="6"/>
</dbReference>
<dbReference type="PROSITE" id="PS00135">
    <property type="entry name" value="TRYPSIN_SER"/>
    <property type="match status" value="3"/>
</dbReference>
<keyword evidence="3 7" id="KW-0645">Protease</keyword>
<dbReference type="EMBL" id="CAQQ02030525">
    <property type="status" value="NOT_ANNOTATED_CDS"/>
    <property type="molecule type" value="Genomic_DNA"/>
</dbReference>
<evidence type="ECO:0000313" key="10">
    <source>
        <dbReference type="EnsemblMetazoa" id="MESCA003690-PA"/>
    </source>
</evidence>
<dbReference type="EMBL" id="CAQQ02030522">
    <property type="status" value="NOT_ANNOTATED_CDS"/>
    <property type="molecule type" value="Genomic_DNA"/>
</dbReference>
<keyword evidence="8" id="KW-0732">Signal</keyword>
<comment type="subcellular location">
    <subcellularLocation>
        <location evidence="1">Secreted</location>
        <location evidence="1">Extracellular space</location>
    </subcellularLocation>
</comment>